<dbReference type="InterPro" id="IPR051402">
    <property type="entry name" value="KPR-Related"/>
</dbReference>
<dbReference type="PANTHER" id="PTHR21708:SF26">
    <property type="entry name" value="2-DEHYDROPANTOATE 2-REDUCTASE"/>
    <property type="match status" value="1"/>
</dbReference>
<evidence type="ECO:0000313" key="3">
    <source>
        <dbReference type="EMBL" id="KAG7343323.1"/>
    </source>
</evidence>
<dbReference type="InterPro" id="IPR013332">
    <property type="entry name" value="KPR_N"/>
</dbReference>
<keyword evidence="4" id="KW-1185">Reference proteome</keyword>
<accession>A0A9K3KI87</accession>
<dbReference type="InterPro" id="IPR013752">
    <property type="entry name" value="KPA_reductase"/>
</dbReference>
<sequence>MRGDNLRTSMTEGFQVTSIDGNIFIPPNKLSAFEHPEECGHVDWVIVALKSSSLHVIPELILPLLDPQRTRILVIMNGLIEEDLIHALKEHTGEDTSVDSNLKCCAALYAGMALICANRIAPGHVDHSYAGLLNGGLAASNPYRTTDDNKQAFLDLWQPTSVTVDYEDSVLAGRWRKCLWNLPFNGISVAMGGITVDKIVLDPALRKLAYQVMTETIAAGNADLTMHNEPKEVFLCDDDKHRMMDLSDKMGPYRTSTMLDFVEGRPMEVKYLFTKPVERAQKLGIPVPRLETLVAQIEALERLRQ</sequence>
<gene>
    <name evidence="3" type="ORF">IV203_021268</name>
</gene>
<feature type="domain" description="Ketopantoate reductase C-terminal" evidence="2">
    <location>
        <begin position="171"/>
        <end position="301"/>
    </location>
</feature>
<evidence type="ECO:0000259" key="1">
    <source>
        <dbReference type="Pfam" id="PF02558"/>
    </source>
</evidence>
<dbReference type="FunFam" id="1.10.1040.10:FF:000017">
    <property type="entry name" value="2-dehydropantoate 2-reductase"/>
    <property type="match status" value="1"/>
</dbReference>
<evidence type="ECO:0000259" key="2">
    <source>
        <dbReference type="Pfam" id="PF08546"/>
    </source>
</evidence>
<reference evidence="3" key="1">
    <citation type="journal article" date="2021" name="Sci. Rep.">
        <title>Diploid genomic architecture of Nitzschia inconspicua, an elite biomass production diatom.</title>
        <authorList>
            <person name="Oliver A."/>
            <person name="Podell S."/>
            <person name="Pinowska A."/>
            <person name="Traller J.C."/>
            <person name="Smith S.R."/>
            <person name="McClure R."/>
            <person name="Beliaev A."/>
            <person name="Bohutskyi P."/>
            <person name="Hill E.A."/>
            <person name="Rabines A."/>
            <person name="Zheng H."/>
            <person name="Allen L.Z."/>
            <person name="Kuo A."/>
            <person name="Grigoriev I.V."/>
            <person name="Allen A.E."/>
            <person name="Hazlebeck D."/>
            <person name="Allen E.E."/>
        </authorList>
    </citation>
    <scope>NUCLEOTIDE SEQUENCE</scope>
    <source>
        <strain evidence="3">Hildebrandi</strain>
    </source>
</reference>
<feature type="domain" description="Ketopantoate reductase N-terminal" evidence="1">
    <location>
        <begin position="6"/>
        <end position="132"/>
    </location>
</feature>
<dbReference type="AlphaFoldDB" id="A0A9K3KI87"/>
<dbReference type="PANTHER" id="PTHR21708">
    <property type="entry name" value="PROBABLE 2-DEHYDROPANTOATE 2-REDUCTASE"/>
    <property type="match status" value="1"/>
</dbReference>
<evidence type="ECO:0000313" key="4">
    <source>
        <dbReference type="Proteomes" id="UP000693970"/>
    </source>
</evidence>
<dbReference type="Pfam" id="PF02558">
    <property type="entry name" value="ApbA"/>
    <property type="match status" value="1"/>
</dbReference>
<dbReference type="OrthoDB" id="3609at2759"/>
<proteinExistence type="predicted"/>
<dbReference type="EMBL" id="JAGRRH010000024">
    <property type="protein sequence ID" value="KAG7343323.1"/>
    <property type="molecule type" value="Genomic_DNA"/>
</dbReference>
<dbReference type="Pfam" id="PF08546">
    <property type="entry name" value="ApbA_C"/>
    <property type="match status" value="1"/>
</dbReference>
<comment type="caution">
    <text evidence="3">The sequence shown here is derived from an EMBL/GenBank/DDBJ whole genome shotgun (WGS) entry which is preliminary data.</text>
</comment>
<name>A0A9K3KI87_9STRA</name>
<dbReference type="GO" id="GO:0005737">
    <property type="term" value="C:cytoplasm"/>
    <property type="evidence" value="ECO:0007669"/>
    <property type="project" value="TreeGrafter"/>
</dbReference>
<reference evidence="3" key="2">
    <citation type="submission" date="2021-04" db="EMBL/GenBank/DDBJ databases">
        <authorList>
            <person name="Podell S."/>
        </authorList>
    </citation>
    <scope>NUCLEOTIDE SEQUENCE</scope>
    <source>
        <strain evidence="3">Hildebrandi</strain>
    </source>
</reference>
<organism evidence="3 4">
    <name type="scientific">Nitzschia inconspicua</name>
    <dbReference type="NCBI Taxonomy" id="303405"/>
    <lineage>
        <taxon>Eukaryota</taxon>
        <taxon>Sar</taxon>
        <taxon>Stramenopiles</taxon>
        <taxon>Ochrophyta</taxon>
        <taxon>Bacillariophyta</taxon>
        <taxon>Bacillariophyceae</taxon>
        <taxon>Bacillariophycidae</taxon>
        <taxon>Bacillariales</taxon>
        <taxon>Bacillariaceae</taxon>
        <taxon>Nitzschia</taxon>
    </lineage>
</organism>
<dbReference type="Proteomes" id="UP000693970">
    <property type="component" value="Unassembled WGS sequence"/>
</dbReference>
<protein>
    <submittedName>
        <fullName evidence="3">2-dehydropantoate 2-reductase</fullName>
    </submittedName>
</protein>